<protein>
    <submittedName>
        <fullName evidence="1">Phosphatase</fullName>
    </submittedName>
</protein>
<reference evidence="1 2" key="1">
    <citation type="submission" date="2017-06" db="EMBL/GenBank/DDBJ databases">
        <authorList>
            <person name="Kim H.J."/>
            <person name="Triplett B.A."/>
        </authorList>
    </citation>
    <scope>NUCLEOTIDE SEQUENCE [LARGE SCALE GENOMIC DNA]</scope>
</reference>
<gene>
    <name evidence="1" type="primary">204</name>
    <name evidence="1" type="ORF">PBI_BELLAMY_204</name>
</gene>
<dbReference type="InterPro" id="IPR036412">
    <property type="entry name" value="HAD-like_sf"/>
</dbReference>
<keyword evidence="2" id="KW-1185">Reference proteome</keyword>
<dbReference type="KEGG" id="vg:54981534"/>
<proteinExistence type="predicted"/>
<accession>A0A222YVZ6</accession>
<dbReference type="Proteomes" id="UP000221247">
    <property type="component" value="Segment"/>
</dbReference>
<organism evidence="1 2">
    <name type="scientific">Synechococcus phage Bellamy</name>
    <dbReference type="NCBI Taxonomy" id="2023996"/>
    <lineage>
        <taxon>Viruses</taxon>
        <taxon>Duplodnaviria</taxon>
        <taxon>Heunggongvirae</taxon>
        <taxon>Uroviricota</taxon>
        <taxon>Caudoviricetes</taxon>
        <taxon>Pantevenvirales</taxon>
        <taxon>Kyanoviridae</taxon>
        <taxon>Bellamyvirus</taxon>
        <taxon>Bellamyvirus bellamy</taxon>
    </lineage>
</organism>
<dbReference type="GeneID" id="54981534"/>
<evidence type="ECO:0000313" key="2">
    <source>
        <dbReference type="Proteomes" id="UP000221247"/>
    </source>
</evidence>
<dbReference type="SUPFAM" id="SSF56784">
    <property type="entry name" value="HAD-like"/>
    <property type="match status" value="1"/>
</dbReference>
<sequence length="178" mass="20336">MIKLVILDVDGVMTDGKKYYDRDGNVVMKNFCDKDWTAVKRFRAIGIPVVFLTGDPFNAKILSNRNLPYVVNRGEGFHRDKVNFLDEILLDYNCGAEDVVYLGDDLFDYGIMEAVGHPYSMADSPAMLQNISVPLACKGGENAIMYLYEDLEELEIIPRIPYDVVMEKIYELDLKEKF</sequence>
<dbReference type="RefSeq" id="YP_009791353.1">
    <property type="nucleotide sequence ID" value="NC_047838.1"/>
</dbReference>
<dbReference type="InterPro" id="IPR023214">
    <property type="entry name" value="HAD_sf"/>
</dbReference>
<dbReference type="EMBL" id="MF351863">
    <property type="protein sequence ID" value="ASR76240.1"/>
    <property type="molecule type" value="Genomic_DNA"/>
</dbReference>
<evidence type="ECO:0000313" key="1">
    <source>
        <dbReference type="EMBL" id="ASR76240.1"/>
    </source>
</evidence>
<name>A0A222YVZ6_9CAUD</name>
<dbReference type="Gene3D" id="3.40.50.1000">
    <property type="entry name" value="HAD superfamily/HAD-like"/>
    <property type="match status" value="1"/>
</dbReference>